<comment type="caution">
    <text evidence="6">The sequence shown here is derived from an EMBL/GenBank/DDBJ whole genome shotgun (WGS) entry which is preliminary data.</text>
</comment>
<evidence type="ECO:0000256" key="1">
    <source>
        <dbReference type="ARBA" id="ARBA00023015"/>
    </source>
</evidence>
<organism evidence="6 7">
    <name type="scientific">Streptomyces justiciae</name>
    <dbReference type="NCBI Taxonomy" id="2780140"/>
    <lineage>
        <taxon>Bacteria</taxon>
        <taxon>Bacillati</taxon>
        <taxon>Actinomycetota</taxon>
        <taxon>Actinomycetes</taxon>
        <taxon>Kitasatosporales</taxon>
        <taxon>Streptomycetaceae</taxon>
        <taxon>Streptomyces</taxon>
    </lineage>
</organism>
<dbReference type="PRINTS" id="PR00455">
    <property type="entry name" value="HTHTETR"/>
</dbReference>
<evidence type="ECO:0000256" key="4">
    <source>
        <dbReference type="PROSITE-ProRule" id="PRU00335"/>
    </source>
</evidence>
<dbReference type="PANTHER" id="PTHR30055:SF234">
    <property type="entry name" value="HTH-TYPE TRANSCRIPTIONAL REGULATOR BETI"/>
    <property type="match status" value="1"/>
</dbReference>
<reference evidence="7" key="1">
    <citation type="submission" date="2023-07" db="EMBL/GenBank/DDBJ databases">
        <title>Draft genome sequence of the endophytic actinobacterium Streptomyces justiciae WPN32, a potential antibiotic producer.</title>
        <authorList>
            <person name="Yasawong M."/>
            <person name="Pana W."/>
            <person name="Ganta P."/>
            <person name="Santapan N."/>
            <person name="Songngamsuk T."/>
            <person name="Phatcharaharikarn M."/>
            <person name="Kerdtoob S."/>
            <person name="Nantapong N."/>
        </authorList>
    </citation>
    <scope>NUCLEOTIDE SEQUENCE [LARGE SCALE GENOMIC DNA]</scope>
    <source>
        <strain evidence="7">WPN32</strain>
    </source>
</reference>
<proteinExistence type="predicted"/>
<dbReference type="RefSeq" id="WP_314202674.1">
    <property type="nucleotide sequence ID" value="NZ_JAVTLL010000013.1"/>
</dbReference>
<dbReference type="Gene3D" id="1.10.10.60">
    <property type="entry name" value="Homeodomain-like"/>
    <property type="match status" value="1"/>
</dbReference>
<evidence type="ECO:0000313" key="6">
    <source>
        <dbReference type="EMBL" id="MDT7843068.1"/>
    </source>
</evidence>
<dbReference type="Pfam" id="PF00440">
    <property type="entry name" value="TetR_N"/>
    <property type="match status" value="1"/>
</dbReference>
<keyword evidence="1" id="KW-0805">Transcription regulation</keyword>
<dbReference type="InterPro" id="IPR009057">
    <property type="entry name" value="Homeodomain-like_sf"/>
</dbReference>
<sequence length="217" mass="23853">MSLRELKKQQTRERIGDTAWRLFAERGFDRVTVVEVARAAQVSEATVFNYFPAKEDLFFSRFEAFGERLVEAVRTRPPGESVLSAFRRRLLQPEGLLAQVEAGDTEALEQLRTVNRLIADSPALRAREQRAHAACVDALAAALDGDVTARVTASALFGVHRALVDHVRHRVLTDDAPTALPAEVRRLATEAFALLENGMRDYGAVAASAAAESPEGR</sequence>
<feature type="domain" description="HTH tetR-type" evidence="5">
    <location>
        <begin position="9"/>
        <end position="69"/>
    </location>
</feature>
<dbReference type="Gene3D" id="1.10.357.10">
    <property type="entry name" value="Tetracycline Repressor, domain 2"/>
    <property type="match status" value="1"/>
</dbReference>
<feature type="DNA-binding region" description="H-T-H motif" evidence="4">
    <location>
        <begin position="32"/>
        <end position="51"/>
    </location>
</feature>
<dbReference type="InterPro" id="IPR001647">
    <property type="entry name" value="HTH_TetR"/>
</dbReference>
<keyword evidence="2 4" id="KW-0238">DNA-binding</keyword>
<dbReference type="PANTHER" id="PTHR30055">
    <property type="entry name" value="HTH-TYPE TRANSCRIPTIONAL REGULATOR RUTR"/>
    <property type="match status" value="1"/>
</dbReference>
<protein>
    <submittedName>
        <fullName evidence="6">TetR family transcriptional regulator</fullName>
    </submittedName>
</protein>
<evidence type="ECO:0000256" key="2">
    <source>
        <dbReference type="ARBA" id="ARBA00023125"/>
    </source>
</evidence>
<dbReference type="PROSITE" id="PS01081">
    <property type="entry name" value="HTH_TETR_1"/>
    <property type="match status" value="1"/>
</dbReference>
<evidence type="ECO:0000259" key="5">
    <source>
        <dbReference type="PROSITE" id="PS50977"/>
    </source>
</evidence>
<dbReference type="InterPro" id="IPR023772">
    <property type="entry name" value="DNA-bd_HTH_TetR-type_CS"/>
</dbReference>
<evidence type="ECO:0000313" key="7">
    <source>
        <dbReference type="Proteomes" id="UP001257948"/>
    </source>
</evidence>
<keyword evidence="7" id="KW-1185">Reference proteome</keyword>
<dbReference type="EMBL" id="JAVTLL010000013">
    <property type="protein sequence ID" value="MDT7843068.1"/>
    <property type="molecule type" value="Genomic_DNA"/>
</dbReference>
<dbReference type="PROSITE" id="PS50977">
    <property type="entry name" value="HTH_TETR_2"/>
    <property type="match status" value="1"/>
</dbReference>
<keyword evidence="3" id="KW-0804">Transcription</keyword>
<evidence type="ECO:0000256" key="3">
    <source>
        <dbReference type="ARBA" id="ARBA00023163"/>
    </source>
</evidence>
<gene>
    <name evidence="6" type="ORF">RQC66_20305</name>
</gene>
<dbReference type="InterPro" id="IPR050109">
    <property type="entry name" value="HTH-type_TetR-like_transc_reg"/>
</dbReference>
<accession>A0ABU3LVF8</accession>
<name>A0ABU3LVF8_9ACTN</name>
<dbReference type="Proteomes" id="UP001257948">
    <property type="component" value="Unassembled WGS sequence"/>
</dbReference>
<dbReference type="SUPFAM" id="SSF46689">
    <property type="entry name" value="Homeodomain-like"/>
    <property type="match status" value="1"/>
</dbReference>